<evidence type="ECO:0000313" key="1">
    <source>
        <dbReference type="EMBL" id="MDB9540948.1"/>
    </source>
</evidence>
<dbReference type="RefSeq" id="WP_271734210.1">
    <property type="nucleotide sequence ID" value="NZ_JANQDP010000181.1"/>
</dbReference>
<proteinExistence type="predicted"/>
<dbReference type="EMBL" id="JAQMUH010000173">
    <property type="protein sequence ID" value="MDB9540948.1"/>
    <property type="molecule type" value="Genomic_DNA"/>
</dbReference>
<evidence type="ECO:0000313" key="2">
    <source>
        <dbReference type="Proteomes" id="UP001212499"/>
    </source>
</evidence>
<protein>
    <submittedName>
        <fullName evidence="1">Uncharacterized protein</fullName>
    </submittedName>
</protein>
<name>A0ABT5AUF3_9CYAN</name>
<keyword evidence="2" id="KW-1185">Reference proteome</keyword>
<accession>A0ABT5AUF3</accession>
<sequence>MSQQIIDQKAYLIFDTLEYLNLQFRLEASWKITKNGLHKNRFILAIQAADNLRDKFLYFCKQMDIPDKYLEIFQQNLSQASVVYFGFEGNEVSCIYKVYLEFWDQMVKDLKSKSHKTETHLLGLGFKWNALDNTKGVISTYTCYPFLSVAEILNRISSIYQGYNHSHPGKIVQELINFAADRVNDNPFIYLEVSEENNPRKSFDLNFYKANIPLQDIYNYLGKMRQHYGINAHSFNYLYQQTSSKKLGHLSGGIDRRGEDFLTIYYEV</sequence>
<gene>
    <name evidence="1" type="ORF">PN457_15010</name>
</gene>
<organism evidence="1 2">
    <name type="scientific">Anabaenopsis arnoldii</name>
    <dbReference type="NCBI Taxonomy" id="2152938"/>
    <lineage>
        <taxon>Bacteria</taxon>
        <taxon>Bacillati</taxon>
        <taxon>Cyanobacteriota</taxon>
        <taxon>Cyanophyceae</taxon>
        <taxon>Nostocales</taxon>
        <taxon>Nodulariaceae</taxon>
        <taxon>Anabaenopsis</taxon>
    </lineage>
</organism>
<reference evidence="1 2" key="1">
    <citation type="submission" date="2023-01" db="EMBL/GenBank/DDBJ databases">
        <title>Genomes from the Australian National Cyanobacteria Reference Collection.</title>
        <authorList>
            <person name="Willis A."/>
            <person name="Lee E.M.F."/>
        </authorList>
    </citation>
    <scope>NUCLEOTIDE SEQUENCE [LARGE SCALE GENOMIC DNA]</scope>
    <source>
        <strain evidence="1 2">CS-1033</strain>
    </source>
</reference>
<comment type="caution">
    <text evidence="1">The sequence shown here is derived from an EMBL/GenBank/DDBJ whole genome shotgun (WGS) entry which is preliminary data.</text>
</comment>
<dbReference type="Proteomes" id="UP001212499">
    <property type="component" value="Unassembled WGS sequence"/>
</dbReference>